<dbReference type="Proteomes" id="UP000271031">
    <property type="component" value="Unassembled WGS sequence"/>
</dbReference>
<dbReference type="GO" id="GO:0005737">
    <property type="term" value="C:cytoplasm"/>
    <property type="evidence" value="ECO:0007669"/>
    <property type="project" value="TreeGrafter"/>
</dbReference>
<protein>
    <submittedName>
        <fullName evidence="2">FAD-binding oxidoreductase</fullName>
    </submittedName>
</protein>
<dbReference type="InterPro" id="IPR006076">
    <property type="entry name" value="FAD-dep_OxRdtase"/>
</dbReference>
<dbReference type="Gene3D" id="3.30.9.10">
    <property type="entry name" value="D-Amino Acid Oxidase, subunit A, domain 2"/>
    <property type="match status" value="1"/>
</dbReference>
<dbReference type="Pfam" id="PF01266">
    <property type="entry name" value="DAO"/>
    <property type="match status" value="1"/>
</dbReference>
<dbReference type="OrthoDB" id="571248at2"/>
<dbReference type="EMBL" id="RHHQ01000012">
    <property type="protein sequence ID" value="RNB87014.1"/>
    <property type="molecule type" value="Genomic_DNA"/>
</dbReference>
<name>A0A3M8DG50_9BACL</name>
<feature type="domain" description="FAD dependent oxidoreductase" evidence="1">
    <location>
        <begin position="27"/>
        <end position="380"/>
    </location>
</feature>
<accession>A0A3M8DG50</accession>
<dbReference type="RefSeq" id="WP_122918712.1">
    <property type="nucleotide sequence ID" value="NZ_RHHQ01000012.1"/>
</dbReference>
<evidence type="ECO:0000313" key="3">
    <source>
        <dbReference type="Proteomes" id="UP000271031"/>
    </source>
</evidence>
<dbReference type="PANTHER" id="PTHR13847:SF281">
    <property type="entry name" value="FAD DEPENDENT OXIDOREDUCTASE DOMAIN-CONTAINING PROTEIN"/>
    <property type="match status" value="1"/>
</dbReference>
<organism evidence="2 3">
    <name type="scientific">Brevibacillus fluminis</name>
    <dbReference type="NCBI Taxonomy" id="511487"/>
    <lineage>
        <taxon>Bacteria</taxon>
        <taxon>Bacillati</taxon>
        <taxon>Bacillota</taxon>
        <taxon>Bacilli</taxon>
        <taxon>Bacillales</taxon>
        <taxon>Paenibacillaceae</taxon>
        <taxon>Brevibacillus</taxon>
    </lineage>
</organism>
<comment type="caution">
    <text evidence="2">The sequence shown here is derived from an EMBL/GenBank/DDBJ whole genome shotgun (WGS) entry which is preliminary data.</text>
</comment>
<keyword evidence="3" id="KW-1185">Reference proteome</keyword>
<proteinExistence type="predicted"/>
<evidence type="ECO:0000313" key="2">
    <source>
        <dbReference type="EMBL" id="RNB87014.1"/>
    </source>
</evidence>
<dbReference type="Gene3D" id="3.50.50.60">
    <property type="entry name" value="FAD/NAD(P)-binding domain"/>
    <property type="match status" value="1"/>
</dbReference>
<evidence type="ECO:0000259" key="1">
    <source>
        <dbReference type="Pfam" id="PF01266"/>
    </source>
</evidence>
<dbReference type="PANTHER" id="PTHR13847">
    <property type="entry name" value="SARCOSINE DEHYDROGENASE-RELATED"/>
    <property type="match status" value="1"/>
</dbReference>
<dbReference type="AlphaFoldDB" id="A0A3M8DG50"/>
<dbReference type="InterPro" id="IPR036188">
    <property type="entry name" value="FAD/NAD-bd_sf"/>
</dbReference>
<reference evidence="2 3" key="1">
    <citation type="submission" date="2018-10" db="EMBL/GenBank/DDBJ databases">
        <title>Phylogenomics of Brevibacillus.</title>
        <authorList>
            <person name="Dunlap C."/>
        </authorList>
    </citation>
    <scope>NUCLEOTIDE SEQUENCE [LARGE SCALE GENOMIC DNA]</scope>
    <source>
        <strain evidence="2 3">JCM 15716</strain>
    </source>
</reference>
<sequence>MHGLSLWSATANAHRERASLQGNKEADVVIVGAGYTGLSTAYHASQLGLKVIVVEQNEAGWGASGRNAGMILPGYKDYIKTLAAKHGLETAKDMFSLSLDAIALVKKMVSDNQIACDLAQTGHLIAATKPKHMDSLREEQEFLQKQFHYRTEMVTTEEMRRELDSPLFAHGGLVDEHSCSFHPLNYALGLADATEALGGVIYERSRVIAIDRTPGKVIVRTAEGAVTAKELVIATNGYTDDLVKKLTRSVYPIASYMVATEPLAPDLAAQLVPRNRMVFDTKNFIYYFRLTPDGRLVFGGKDQFTGEETAQTYEEVRDDLIKVFPQLKETRIDYKWGGLLGVTYDMLPYIGQLEDGTHFSIGCAGHGAAITTMLGKIIAQNIAGESRIKKGLETVPLKQIPFHGQRAFVLSVLEVYYKLLDIIA</sequence>
<gene>
    <name evidence="2" type="ORF">EDM56_15035</name>
</gene>
<dbReference type="SUPFAM" id="SSF51905">
    <property type="entry name" value="FAD/NAD(P)-binding domain"/>
    <property type="match status" value="1"/>
</dbReference>